<comment type="caution">
    <text evidence="2">The sequence shown here is derived from an EMBL/GenBank/DDBJ whole genome shotgun (WGS) entry which is preliminary data.</text>
</comment>
<proteinExistence type="predicted"/>
<reference evidence="2 3" key="1">
    <citation type="submission" date="2017-04" db="EMBL/GenBank/DDBJ databases">
        <title>The new phylogeny of genus Mycobacterium.</title>
        <authorList>
            <person name="Tortoli E."/>
            <person name="Trovato A."/>
            <person name="Cirillo D.M."/>
        </authorList>
    </citation>
    <scope>NUCLEOTIDE SEQUENCE [LARGE SCALE GENOMIC DNA]</scope>
    <source>
        <strain evidence="2 3">KCTC 19819</strain>
    </source>
</reference>
<accession>A0AA91SQC0</accession>
<name>A0AA91SQC0_9MYCO</name>
<evidence type="ECO:0000256" key="1">
    <source>
        <dbReference type="SAM" id="Phobius"/>
    </source>
</evidence>
<dbReference type="EMBL" id="NCXO01000060">
    <property type="protein sequence ID" value="OSC26952.1"/>
    <property type="molecule type" value="Genomic_DNA"/>
</dbReference>
<sequence>MVSVVLVAVVCSVLMGLVLYAAAIVTHHGPQPTPVGDYVRLFILDITVWGPLALVALWYVSIPVIVTIGVVVSVMRRAPREP</sequence>
<protein>
    <submittedName>
        <fullName evidence="2">Uncharacterized protein</fullName>
    </submittedName>
</protein>
<keyword evidence="1" id="KW-1133">Transmembrane helix</keyword>
<keyword evidence="1" id="KW-0812">Transmembrane</keyword>
<evidence type="ECO:0000313" key="3">
    <source>
        <dbReference type="Proteomes" id="UP000193577"/>
    </source>
</evidence>
<evidence type="ECO:0000313" key="2">
    <source>
        <dbReference type="EMBL" id="OSC26952.1"/>
    </source>
</evidence>
<keyword evidence="1" id="KW-0472">Membrane</keyword>
<keyword evidence="3" id="KW-1185">Reference proteome</keyword>
<gene>
    <name evidence="2" type="ORF">B8W67_18290</name>
</gene>
<dbReference type="Proteomes" id="UP000193577">
    <property type="component" value="Unassembled WGS sequence"/>
</dbReference>
<feature type="transmembrane region" description="Helical" evidence="1">
    <location>
        <begin position="47"/>
        <end position="74"/>
    </location>
</feature>
<organism evidence="2 3">
    <name type="scientific">Mycolicibacillus koreensis</name>
    <dbReference type="NCBI Taxonomy" id="1069220"/>
    <lineage>
        <taxon>Bacteria</taxon>
        <taxon>Bacillati</taxon>
        <taxon>Actinomycetota</taxon>
        <taxon>Actinomycetes</taxon>
        <taxon>Mycobacteriales</taxon>
        <taxon>Mycobacteriaceae</taxon>
        <taxon>Mycolicibacillus</taxon>
    </lineage>
</organism>
<dbReference type="AlphaFoldDB" id="A0AA91SQC0"/>